<dbReference type="InterPro" id="IPR002110">
    <property type="entry name" value="Ankyrin_rpt"/>
</dbReference>
<evidence type="ECO:0000313" key="3">
    <source>
        <dbReference type="EMBL" id="CZR56337.1"/>
    </source>
</evidence>
<dbReference type="OrthoDB" id="3045089at2759"/>
<reference evidence="3 4" key="1">
    <citation type="submission" date="2016-03" db="EMBL/GenBank/DDBJ databases">
        <authorList>
            <person name="Ploux O."/>
        </authorList>
    </citation>
    <scope>NUCLEOTIDE SEQUENCE [LARGE SCALE GENOMIC DNA]</scope>
    <source>
        <strain evidence="3 4">UAMH 11012</strain>
    </source>
</reference>
<dbReference type="PROSITE" id="PS50088">
    <property type="entry name" value="ANK_REPEAT"/>
    <property type="match status" value="1"/>
</dbReference>
<evidence type="ECO:0000313" key="4">
    <source>
        <dbReference type="Proteomes" id="UP000184330"/>
    </source>
</evidence>
<accession>A0A1L7WU94</accession>
<dbReference type="InterPro" id="IPR036770">
    <property type="entry name" value="Ankyrin_rpt-contain_sf"/>
</dbReference>
<dbReference type="SMART" id="SM00248">
    <property type="entry name" value="ANK"/>
    <property type="match status" value="3"/>
</dbReference>
<dbReference type="Pfam" id="PF00023">
    <property type="entry name" value="Ank"/>
    <property type="match status" value="1"/>
</dbReference>
<evidence type="ECO:0000256" key="2">
    <source>
        <dbReference type="SAM" id="Coils"/>
    </source>
</evidence>
<dbReference type="STRING" id="576137.A0A1L7WU94"/>
<feature type="repeat" description="ANK" evidence="1">
    <location>
        <begin position="681"/>
        <end position="713"/>
    </location>
</feature>
<keyword evidence="1" id="KW-0040">ANK repeat</keyword>
<dbReference type="EMBL" id="FJOG01000008">
    <property type="protein sequence ID" value="CZR56337.1"/>
    <property type="molecule type" value="Genomic_DNA"/>
</dbReference>
<sequence length="1103" mass="124170">MSFGFSVGDFIAAGEFAGRIYKDIIQVARHATRELSSLQNEVAALKTSIDLLVIEVNDKDTILARSGQEKVKLVNLVLQETTDLLGDLEKTARAFDFTDRKAGTLARIKSAFDKTKFALEMPKIDALRAKLQCQNGKLNLILASAGCSSLQRVETMDHKIIKDIERLNGMMALLTHQPSDASALSFQCPLTELFVIEVEREGRRWFSYGFDEWVRAGRWWLMSSQNRLSKAQTGATIAIQLYADLLKASSILLDILPRHPSIRLWDPTKEYVVFQHLAGMLRSQLHSIEARGIALPNMEAVRQADLRIWTEPGQTMQLWPNVATVGSVYWDAHTEESLIQTFGTFTYNHEVHPEECMIVVLVSKKNISQARIVVQNQEGSELTNSRIDFDIIKGRGLPGGNENDKLNSWPYLKPETADCLKSLGNGIDRIRLGTIELSLSTEDLDELSAVIRGILFCQTIEGVPGDHSFLHGMILLFTIMSCSKETVRSILASCDNRRCLEFISAPSEILLLAQSSATLFLCEDRSDQLMASSLFANASVLYPELSNASDLEKLQCIYYWTYDICATLAIIEQPLGCFRPLKITGLAVTSDTQICKAARPVSPDPEREQLPHRLFPLLCGVAELAVIYGNASLIRHLTAEDLRVNTLRDDRKWTFQNRTLLIRSSKAIWQMDNPPMSQNLLACSPLHYAATFSSPHIVQMLLDRGGDPSRRIRPLAYNWTACECAIRACNTEVVGLLITGEDPIRMIASMLHRSYYLSVPKDHYLEFDDGSESPYARTLQAVIENATMPYVSKYGKELGLKWFRTLEGNRMLAKNICWKTDWDLRRKIMLETGAAIKYVSSNTCWRPIVWHVCYSRDLDAVKGMVAEGKTRLHFGRIDDSLPNADMTMAFQALIVKINTPYTSPEMAIIKAIIASLLEAGGDIDMPSPILAKAEELSYNSMQPLMTALHCPNFPVAKMLFDAGAQITAPIIQARGMITKVFLKLVAKQIPLSDSMKTWPKMMLDVKIPQLLSSRFGTWLDLEHLNWLIDDKVWVENHSGEVGTKGYIVDGWDIPRWILGVWKPSPYPCFLGRLLNEPRDDEFEIRDEFAPILCAAKEARYFMF</sequence>
<dbReference type="Proteomes" id="UP000184330">
    <property type="component" value="Unassembled WGS sequence"/>
</dbReference>
<name>A0A1L7WU94_9HELO</name>
<dbReference type="SUPFAM" id="SSF48403">
    <property type="entry name" value="Ankyrin repeat"/>
    <property type="match status" value="1"/>
</dbReference>
<proteinExistence type="predicted"/>
<dbReference type="AlphaFoldDB" id="A0A1L7WU94"/>
<keyword evidence="2" id="KW-0175">Coiled coil</keyword>
<dbReference type="PROSITE" id="PS50297">
    <property type="entry name" value="ANK_REP_REGION"/>
    <property type="match status" value="1"/>
</dbReference>
<evidence type="ECO:0000256" key="1">
    <source>
        <dbReference type="PROSITE-ProRule" id="PRU00023"/>
    </source>
</evidence>
<feature type="coiled-coil region" evidence="2">
    <location>
        <begin position="21"/>
        <end position="55"/>
    </location>
</feature>
<keyword evidence="4" id="KW-1185">Reference proteome</keyword>
<dbReference type="Gene3D" id="1.25.40.20">
    <property type="entry name" value="Ankyrin repeat-containing domain"/>
    <property type="match status" value="1"/>
</dbReference>
<protein>
    <submittedName>
        <fullName evidence="3">Uncharacterized protein</fullName>
    </submittedName>
</protein>
<organism evidence="3 4">
    <name type="scientific">Phialocephala subalpina</name>
    <dbReference type="NCBI Taxonomy" id="576137"/>
    <lineage>
        <taxon>Eukaryota</taxon>
        <taxon>Fungi</taxon>
        <taxon>Dikarya</taxon>
        <taxon>Ascomycota</taxon>
        <taxon>Pezizomycotina</taxon>
        <taxon>Leotiomycetes</taxon>
        <taxon>Helotiales</taxon>
        <taxon>Mollisiaceae</taxon>
        <taxon>Phialocephala</taxon>
        <taxon>Phialocephala fortinii species complex</taxon>
    </lineage>
</organism>
<gene>
    <name evidence="3" type="ORF">PAC_06225</name>
</gene>